<dbReference type="GO" id="GO:0042732">
    <property type="term" value="P:D-xylose metabolic process"/>
    <property type="evidence" value="ECO:0007669"/>
    <property type="project" value="UniProtKB-UniRule"/>
</dbReference>
<keyword evidence="11" id="KW-0119">Carbohydrate metabolism</keyword>
<dbReference type="InterPro" id="IPR043129">
    <property type="entry name" value="ATPase_NBD"/>
</dbReference>
<dbReference type="RefSeq" id="XP_025398812.1">
    <property type="nucleotide sequence ID" value="XM_025539420.1"/>
</dbReference>
<dbReference type="GO" id="GO:0005829">
    <property type="term" value="C:cytosol"/>
    <property type="evidence" value="ECO:0007669"/>
    <property type="project" value="TreeGrafter"/>
</dbReference>
<feature type="domain" description="Carbohydrate kinase FGGY N-terminal" evidence="12">
    <location>
        <begin position="134"/>
        <end position="289"/>
    </location>
</feature>
<dbReference type="STRING" id="1448321.A0A317W3L1"/>
<dbReference type="Gene3D" id="3.30.420.40">
    <property type="match status" value="2"/>
</dbReference>
<dbReference type="Pfam" id="PF00370">
    <property type="entry name" value="FGGY_N"/>
    <property type="match status" value="1"/>
</dbReference>
<keyword evidence="8 11" id="KW-0067">ATP-binding</keyword>
<dbReference type="PANTHER" id="PTHR10196:SF57">
    <property type="entry name" value="XYLULOSE KINASE"/>
    <property type="match status" value="1"/>
</dbReference>
<dbReference type="EC" id="2.7.1.17" evidence="11"/>
<evidence type="ECO:0000259" key="13">
    <source>
        <dbReference type="Pfam" id="PF02782"/>
    </source>
</evidence>
<evidence type="ECO:0000256" key="6">
    <source>
        <dbReference type="ARBA" id="ARBA00022741"/>
    </source>
</evidence>
<feature type="domain" description="Carbohydrate kinase FGGY C-terminal" evidence="13">
    <location>
        <begin position="298"/>
        <end position="513"/>
    </location>
</feature>
<dbReference type="GO" id="GO:0005524">
    <property type="term" value="F:ATP binding"/>
    <property type="evidence" value="ECO:0007669"/>
    <property type="project" value="UniProtKB-UniRule"/>
</dbReference>
<keyword evidence="6 11" id="KW-0547">Nucleotide-binding</keyword>
<comment type="function">
    <text evidence="9 11">Highly specific D-xylulose kinase which participates in the catabolism of xylose. Xylose is a major component of hemicelluloses such as xylan. Most fungi utilize D-xylose via three enzymatic reactions, xylose reductase (XR), xylitol dehydrogenase (XDH), and xylulokinase, to form xylulose 5-phosphate, which enters pentose phosphate pathway.</text>
</comment>
<comment type="similarity">
    <text evidence="2 11">Belongs to the FGGY kinase family.</text>
</comment>
<dbReference type="GO" id="GO:0005997">
    <property type="term" value="P:xylulose metabolic process"/>
    <property type="evidence" value="ECO:0007669"/>
    <property type="project" value="TreeGrafter"/>
</dbReference>
<dbReference type="PANTHER" id="PTHR10196">
    <property type="entry name" value="SUGAR KINASE"/>
    <property type="match status" value="1"/>
</dbReference>
<dbReference type="FunFam" id="3.30.420.40:FF:000118">
    <property type="entry name" value="Xylulose kinase 2"/>
    <property type="match status" value="1"/>
</dbReference>
<evidence type="ECO:0000256" key="5">
    <source>
        <dbReference type="ARBA" id="ARBA00022679"/>
    </source>
</evidence>
<dbReference type="InterPro" id="IPR042024">
    <property type="entry name" value="D-XK_euk"/>
</dbReference>
<organism evidence="14 15">
    <name type="scientific">Aspergillus heteromorphus CBS 117.55</name>
    <dbReference type="NCBI Taxonomy" id="1448321"/>
    <lineage>
        <taxon>Eukaryota</taxon>
        <taxon>Fungi</taxon>
        <taxon>Dikarya</taxon>
        <taxon>Ascomycota</taxon>
        <taxon>Pezizomycotina</taxon>
        <taxon>Eurotiomycetes</taxon>
        <taxon>Eurotiomycetidae</taxon>
        <taxon>Eurotiales</taxon>
        <taxon>Aspergillaceae</taxon>
        <taxon>Aspergillus</taxon>
        <taxon>Aspergillus subgen. Circumdati</taxon>
    </lineage>
</organism>
<sequence length="573" mass="63437">MSQAPLYIGFDLSTQQLKGLVVNSDLKVVYVSKFDFDADSRGFPIKKGVITNEAEHEVFAPVAMWLQALDGVLDGLRKQGLDFRQIKGISGAGQQHGSVYWGENAEVLLKSLDSSKSLEEQLDGAFSHPFSPNWQDSSTQAECDQFDEFLGSQEELALATGSKAHHRFTGPQILRFQHKYPDVYNKTLRISLVSSFLASLFLGRIAPFDISDVCGMNLWNIKMGAYDDKLLQLCAGPSGTEDLKRKLGPVFEDGGIHLGPIDRYYVERYGFSPDCTIIPATGDNPATILALPLRASDAMVSLGTSTTFLMSTPSYKPDPATHFFNHPTTPGLYMFMLCYKNGGLAREQIRDAINKKLGEEPLFPWANFDQVTLDTPPLGQKSDADPMKMGLFFPRPEIVPNLRAGQWRFNYHPADNSLRLTTEGWNEPLDEARAIVESQMLSLRLRSQGLTQSPGKGIPAQPRRVYLVGGGSKNKAIAEVAGEILGGSEGVYQLEIGDNACALGAAYKAVWAMERTPGQTFEDLIGKRWHEEEFVKKIAVGYQKGVFERYGQAVEGFKKMELEVLRQEGKIKA</sequence>
<comment type="catalytic activity">
    <reaction evidence="10 11">
        <text>D-xylulose + ATP = D-xylulose 5-phosphate + ADP + H(+)</text>
        <dbReference type="Rhea" id="RHEA:10964"/>
        <dbReference type="ChEBI" id="CHEBI:15378"/>
        <dbReference type="ChEBI" id="CHEBI:17140"/>
        <dbReference type="ChEBI" id="CHEBI:30616"/>
        <dbReference type="ChEBI" id="CHEBI:57737"/>
        <dbReference type="ChEBI" id="CHEBI:456216"/>
        <dbReference type="EC" id="2.7.1.17"/>
    </reaction>
</comment>
<dbReference type="GO" id="GO:0004856">
    <property type="term" value="F:D-xylulokinase activity"/>
    <property type="evidence" value="ECO:0007669"/>
    <property type="project" value="UniProtKB-UniRule"/>
</dbReference>
<evidence type="ECO:0000313" key="14">
    <source>
        <dbReference type="EMBL" id="PWY80509.1"/>
    </source>
</evidence>
<keyword evidence="3" id="KW-0963">Cytoplasm</keyword>
<evidence type="ECO:0000256" key="8">
    <source>
        <dbReference type="ARBA" id="ARBA00022840"/>
    </source>
</evidence>
<protein>
    <recommendedName>
        <fullName evidence="11">Xylulose kinase</fullName>
        <ecNumber evidence="11">2.7.1.17</ecNumber>
    </recommendedName>
</protein>
<evidence type="ECO:0000313" key="15">
    <source>
        <dbReference type="Proteomes" id="UP000247233"/>
    </source>
</evidence>
<proteinExistence type="inferred from homology"/>
<keyword evidence="7 11" id="KW-0418">Kinase</keyword>
<dbReference type="GeneID" id="37061657"/>
<comment type="caution">
    <text evidence="14">The sequence shown here is derived from an EMBL/GenBank/DDBJ whole genome shotgun (WGS) entry which is preliminary data.</text>
</comment>
<evidence type="ECO:0000256" key="2">
    <source>
        <dbReference type="ARBA" id="ARBA00009156"/>
    </source>
</evidence>
<keyword evidence="5 11" id="KW-0808">Transferase</keyword>
<evidence type="ECO:0000256" key="10">
    <source>
        <dbReference type="ARBA" id="ARBA00048885"/>
    </source>
</evidence>
<dbReference type="Pfam" id="PF02782">
    <property type="entry name" value="FGGY_C"/>
    <property type="match status" value="1"/>
</dbReference>
<keyword evidence="4 11" id="KW-0859">Xylose metabolism</keyword>
<comment type="subcellular location">
    <subcellularLocation>
        <location evidence="1">Cytoplasm</location>
    </subcellularLocation>
</comment>
<evidence type="ECO:0000259" key="12">
    <source>
        <dbReference type="Pfam" id="PF00370"/>
    </source>
</evidence>
<dbReference type="CDD" id="cd07776">
    <property type="entry name" value="ASKHA_NBD_FGGY_SpXK-like"/>
    <property type="match status" value="1"/>
</dbReference>
<dbReference type="OrthoDB" id="1728974at2759"/>
<dbReference type="AlphaFoldDB" id="A0A317W3L1"/>
<dbReference type="EMBL" id="MSFL01000014">
    <property type="protein sequence ID" value="PWY80509.1"/>
    <property type="molecule type" value="Genomic_DNA"/>
</dbReference>
<evidence type="ECO:0000256" key="3">
    <source>
        <dbReference type="ARBA" id="ARBA00022490"/>
    </source>
</evidence>
<dbReference type="Proteomes" id="UP000247233">
    <property type="component" value="Unassembled WGS sequence"/>
</dbReference>
<accession>A0A317W3L1</accession>
<evidence type="ECO:0000256" key="7">
    <source>
        <dbReference type="ARBA" id="ARBA00022777"/>
    </source>
</evidence>
<dbReference type="SUPFAM" id="SSF53067">
    <property type="entry name" value="Actin-like ATPase domain"/>
    <property type="match status" value="2"/>
</dbReference>
<name>A0A317W3L1_9EURO</name>
<evidence type="ECO:0000256" key="4">
    <source>
        <dbReference type="ARBA" id="ARBA00022629"/>
    </source>
</evidence>
<keyword evidence="15" id="KW-1185">Reference proteome</keyword>
<dbReference type="InterPro" id="IPR018485">
    <property type="entry name" value="FGGY_C"/>
</dbReference>
<reference evidence="14 15" key="1">
    <citation type="submission" date="2016-12" db="EMBL/GenBank/DDBJ databases">
        <title>The genomes of Aspergillus section Nigri reveals drivers in fungal speciation.</title>
        <authorList>
            <consortium name="DOE Joint Genome Institute"/>
            <person name="Vesth T.C."/>
            <person name="Nybo J."/>
            <person name="Theobald S."/>
            <person name="Brandl J."/>
            <person name="Frisvad J.C."/>
            <person name="Nielsen K.F."/>
            <person name="Lyhne E.K."/>
            <person name="Kogle M.E."/>
            <person name="Kuo A."/>
            <person name="Riley R."/>
            <person name="Clum A."/>
            <person name="Nolan M."/>
            <person name="Lipzen A."/>
            <person name="Salamov A."/>
            <person name="Henrissat B."/>
            <person name="Wiebenga A."/>
            <person name="De Vries R.P."/>
            <person name="Grigoriev I.V."/>
            <person name="Mortensen U.H."/>
            <person name="Andersen M.R."/>
            <person name="Baker S.E."/>
        </authorList>
    </citation>
    <scope>NUCLEOTIDE SEQUENCE [LARGE SCALE GENOMIC DNA]</scope>
    <source>
        <strain evidence="14 15">CBS 117.55</strain>
    </source>
</reference>
<evidence type="ECO:0000256" key="11">
    <source>
        <dbReference type="RuleBase" id="RU367058"/>
    </source>
</evidence>
<evidence type="ECO:0000256" key="1">
    <source>
        <dbReference type="ARBA" id="ARBA00004496"/>
    </source>
</evidence>
<evidence type="ECO:0000256" key="9">
    <source>
        <dbReference type="ARBA" id="ARBA00025184"/>
    </source>
</evidence>
<dbReference type="VEuPathDB" id="FungiDB:BO70DRAFT_292858"/>
<dbReference type="InterPro" id="IPR018484">
    <property type="entry name" value="FGGY_N"/>
</dbReference>
<gene>
    <name evidence="14" type="ORF">BO70DRAFT_292858</name>
</gene>